<sequence>MDFLSIIAEAKGEKAPVKKATLKFKTAPAPKHKTAKATSTTSLASKGAKRSPTKHSSPVANALTPCSPKPARKRETVRRTSTASSAFRVEKRTVAKHSTPIAKALSRRLPIPVQSSPGPEEAAPRRPLPKPATIVRDANHSAKSVDDTIAELLAPHPLAVKQAAERDAREKAAQQLARQERRQAPRRRQPAVSKADEQKTSRRQQQQVLEPHKPFAPKEERRPKRQSKASYENMSQRDLLNEAQFRTLELDFDEKKCLVEVLVINDKAYFELMEMLGDPLEAVEFALGEVKQHNKEMRQERAAAAKAAAERTKRERKEALKVQQQAKREVQKKKRQEEREKTGKLAPKKKKVEEKTKEEKHAVEAPKQERKRRGKISHGADDSGYFSKSSSPPETGKKDDEASLKGNKRARSNDDDDEDKTPTKKVKSSKPPQPPVASRTIKPKRKPAALPRAMQAGANKTSSGKDKDVEMSDQVDSDVVVPAKPVKKTTKKTARVDARNTDPPQVSKRRTRSTCVVENEEDEGMEDSDEDAEDDDAFVVDDGYKSTRKSRPKAKEVQKFFSGMR</sequence>
<feature type="compositionally biased region" description="Basic and acidic residues" evidence="1">
    <location>
        <begin position="210"/>
        <end position="222"/>
    </location>
</feature>
<feature type="compositionally biased region" description="Acidic residues" evidence="1">
    <location>
        <begin position="518"/>
        <end position="539"/>
    </location>
</feature>
<protein>
    <submittedName>
        <fullName evidence="2">Uncharacterized protein</fullName>
    </submittedName>
</protein>
<dbReference type="EMBL" id="PDXF01000082">
    <property type="protein sequence ID" value="RYN90069.1"/>
    <property type="molecule type" value="Genomic_DNA"/>
</dbReference>
<feature type="compositionally biased region" description="Basic and acidic residues" evidence="1">
    <location>
        <begin position="137"/>
        <end position="146"/>
    </location>
</feature>
<comment type="caution">
    <text evidence="2">The sequence shown here is derived from an EMBL/GenBank/DDBJ whole genome shotgun (WGS) entry which is preliminary data.</text>
</comment>
<organism evidence="2 4">
    <name type="scientific">Alternaria tenuissima</name>
    <dbReference type="NCBI Taxonomy" id="119927"/>
    <lineage>
        <taxon>Eukaryota</taxon>
        <taxon>Fungi</taxon>
        <taxon>Dikarya</taxon>
        <taxon>Ascomycota</taxon>
        <taxon>Pezizomycotina</taxon>
        <taxon>Dothideomycetes</taxon>
        <taxon>Pleosporomycetidae</taxon>
        <taxon>Pleosporales</taxon>
        <taxon>Pleosporineae</taxon>
        <taxon>Pleosporaceae</taxon>
        <taxon>Alternaria</taxon>
        <taxon>Alternaria sect. Alternaria</taxon>
        <taxon>Alternaria alternata complex</taxon>
    </lineage>
</organism>
<keyword evidence="5" id="KW-1185">Reference proteome</keyword>
<accession>A0A4Q4P324</accession>
<dbReference type="OrthoDB" id="3694909at2759"/>
<feature type="compositionally biased region" description="Basic and acidic residues" evidence="1">
    <location>
        <begin position="163"/>
        <end position="183"/>
    </location>
</feature>
<evidence type="ECO:0000313" key="3">
    <source>
        <dbReference type="EMBL" id="RYN90069.1"/>
    </source>
</evidence>
<evidence type="ECO:0000313" key="4">
    <source>
        <dbReference type="Proteomes" id="UP000292340"/>
    </source>
</evidence>
<reference evidence="2" key="2">
    <citation type="journal article" date="2019" name="bioRxiv">
        <title>Genomics, evolutionary history and diagnostics of the Alternaria alternata species group including apple and Asian pear pathotypes.</title>
        <authorList>
            <person name="Armitage A.D."/>
            <person name="Cockerton H.M."/>
            <person name="Sreenivasaprasad S."/>
            <person name="Woodhall J.W."/>
            <person name="Lane C.R."/>
            <person name="Harrison R.J."/>
            <person name="Clarkson J.P."/>
        </authorList>
    </citation>
    <scope>NUCLEOTIDE SEQUENCE</scope>
    <source>
        <strain evidence="2">FERA 1164</strain>
        <strain evidence="3">FERA 635</strain>
    </source>
</reference>
<dbReference type="Proteomes" id="UP000292340">
    <property type="component" value="Unassembled WGS sequence"/>
</dbReference>
<feature type="region of interest" description="Disordered" evidence="1">
    <location>
        <begin position="23"/>
        <end position="148"/>
    </location>
</feature>
<dbReference type="AlphaFoldDB" id="A0A4Q4P324"/>
<reference evidence="2" key="1">
    <citation type="submission" date="2017-10" db="EMBL/GenBank/DDBJ databases">
        <authorList>
            <person name="Armitage A.D."/>
            <person name="Barbara D.J."/>
            <person name="Woodhall J.W."/>
            <person name="Sreenivasaprasad S."/>
            <person name="Lane C.R."/>
            <person name="Clarkson J.P."/>
            <person name="Harrison R.J."/>
        </authorList>
    </citation>
    <scope>NUCLEOTIDE SEQUENCE</scope>
    <source>
        <strain evidence="2">FERA 1164</strain>
        <strain evidence="3">FERA 635</strain>
    </source>
</reference>
<proteinExistence type="predicted"/>
<dbReference type="Proteomes" id="UP000293195">
    <property type="component" value="Unassembled WGS sequence"/>
</dbReference>
<evidence type="ECO:0000313" key="2">
    <source>
        <dbReference type="EMBL" id="RYN16977.1"/>
    </source>
</evidence>
<name>A0A4Q4P324_9PLEO</name>
<evidence type="ECO:0000256" key="1">
    <source>
        <dbReference type="SAM" id="MobiDB-lite"/>
    </source>
</evidence>
<evidence type="ECO:0000313" key="5">
    <source>
        <dbReference type="Proteomes" id="UP000293195"/>
    </source>
</evidence>
<feature type="compositionally biased region" description="Low complexity" evidence="1">
    <location>
        <begin position="36"/>
        <end position="46"/>
    </location>
</feature>
<feature type="region of interest" description="Disordered" evidence="1">
    <location>
        <begin position="160"/>
        <end position="236"/>
    </location>
</feature>
<feature type="region of interest" description="Disordered" evidence="1">
    <location>
        <begin position="297"/>
        <end position="565"/>
    </location>
</feature>
<gene>
    <name evidence="2" type="ORF">AA0115_g12068</name>
    <name evidence="3" type="ORF">AA0119_g11246</name>
</gene>
<feature type="compositionally biased region" description="Basic and acidic residues" evidence="1">
    <location>
        <begin position="351"/>
        <end position="368"/>
    </location>
</feature>
<feature type="compositionally biased region" description="Basic and acidic residues" evidence="1">
    <location>
        <begin position="297"/>
        <end position="320"/>
    </location>
</feature>
<dbReference type="EMBL" id="PDXB01000065">
    <property type="protein sequence ID" value="RYN16977.1"/>
    <property type="molecule type" value="Genomic_DNA"/>
</dbReference>